<dbReference type="OrthoDB" id="5372011at2759"/>
<reference evidence="2 3" key="2">
    <citation type="journal article" date="2012" name="PLoS Pathog.">
        <title>Diverse lifestyles and strategies of plant pathogenesis encoded in the genomes of eighteen Dothideomycetes fungi.</title>
        <authorList>
            <person name="Ohm R.A."/>
            <person name="Feau N."/>
            <person name="Henrissat B."/>
            <person name="Schoch C.L."/>
            <person name="Horwitz B.A."/>
            <person name="Barry K.W."/>
            <person name="Condon B.J."/>
            <person name="Copeland A.C."/>
            <person name="Dhillon B."/>
            <person name="Glaser F."/>
            <person name="Hesse C.N."/>
            <person name="Kosti I."/>
            <person name="LaButti K."/>
            <person name="Lindquist E.A."/>
            <person name="Lucas S."/>
            <person name="Salamov A.A."/>
            <person name="Bradshaw R.E."/>
            <person name="Ciuffetti L."/>
            <person name="Hamelin R.C."/>
            <person name="Kema G.H.J."/>
            <person name="Lawrence C."/>
            <person name="Scott J.A."/>
            <person name="Spatafora J.W."/>
            <person name="Turgeon B.G."/>
            <person name="de Wit P.J.G.M."/>
            <person name="Zhong S."/>
            <person name="Goodwin S.B."/>
            <person name="Grigoriev I.V."/>
        </authorList>
    </citation>
    <scope>NUCLEOTIDE SEQUENCE [LARGE SCALE GENOMIC DNA]</scope>
    <source>
        <strain evidence="3">NZE10 / CBS 128990</strain>
    </source>
</reference>
<sequence>MNASGSSAVTAKSTRTPKSPESFDSLRRRNTAAEVLQSYEKLSWFSIARCESIVQTRAHFQRIVAGFGDLTAEDIKWNEDFTPHPGSKPSKKGKERASLGNMSGQPDASGSGRKDKGKGRQKEGADSASNNESPGQQQLHNESNRD</sequence>
<dbReference type="AlphaFoldDB" id="N1Q308"/>
<feature type="compositionally biased region" description="Polar residues" evidence="1">
    <location>
        <begin position="1"/>
        <end position="19"/>
    </location>
</feature>
<evidence type="ECO:0000313" key="3">
    <source>
        <dbReference type="Proteomes" id="UP000016933"/>
    </source>
</evidence>
<feature type="compositionally biased region" description="Basic and acidic residues" evidence="1">
    <location>
        <begin position="112"/>
        <end position="125"/>
    </location>
</feature>
<protein>
    <submittedName>
        <fullName evidence="2">Uncharacterized protein</fullName>
    </submittedName>
</protein>
<feature type="region of interest" description="Disordered" evidence="1">
    <location>
        <begin position="1"/>
        <end position="28"/>
    </location>
</feature>
<dbReference type="EMBL" id="KB446535">
    <property type="protein sequence ID" value="EME50072.1"/>
    <property type="molecule type" value="Genomic_DNA"/>
</dbReference>
<evidence type="ECO:0000256" key="1">
    <source>
        <dbReference type="SAM" id="MobiDB-lite"/>
    </source>
</evidence>
<organism evidence="2 3">
    <name type="scientific">Dothistroma septosporum (strain NZE10 / CBS 128990)</name>
    <name type="common">Red band needle blight fungus</name>
    <name type="synonym">Mycosphaerella pini</name>
    <dbReference type="NCBI Taxonomy" id="675120"/>
    <lineage>
        <taxon>Eukaryota</taxon>
        <taxon>Fungi</taxon>
        <taxon>Dikarya</taxon>
        <taxon>Ascomycota</taxon>
        <taxon>Pezizomycotina</taxon>
        <taxon>Dothideomycetes</taxon>
        <taxon>Dothideomycetidae</taxon>
        <taxon>Mycosphaerellales</taxon>
        <taxon>Mycosphaerellaceae</taxon>
        <taxon>Dothistroma</taxon>
    </lineage>
</organism>
<proteinExistence type="predicted"/>
<dbReference type="HOGENOM" id="CLU_1777380_0_0_1"/>
<evidence type="ECO:0000313" key="2">
    <source>
        <dbReference type="EMBL" id="EME50072.1"/>
    </source>
</evidence>
<keyword evidence="3" id="KW-1185">Reference proteome</keyword>
<feature type="region of interest" description="Disordered" evidence="1">
    <location>
        <begin position="78"/>
        <end position="146"/>
    </location>
</feature>
<feature type="compositionally biased region" description="Polar residues" evidence="1">
    <location>
        <begin position="127"/>
        <end position="146"/>
    </location>
</feature>
<gene>
    <name evidence="2" type="ORF">DOTSEDRAFT_20460</name>
</gene>
<accession>N1Q308</accession>
<dbReference type="Proteomes" id="UP000016933">
    <property type="component" value="Unassembled WGS sequence"/>
</dbReference>
<dbReference type="eggNOG" id="ENOG502RGHA">
    <property type="taxonomic scope" value="Eukaryota"/>
</dbReference>
<dbReference type="OMA" id="YEKLSWF"/>
<name>N1Q308_DOTSN</name>
<reference evidence="3" key="1">
    <citation type="journal article" date="2012" name="PLoS Genet.">
        <title>The genomes of the fungal plant pathogens Cladosporium fulvum and Dothistroma septosporum reveal adaptation to different hosts and lifestyles but also signatures of common ancestry.</title>
        <authorList>
            <person name="de Wit P.J.G.M."/>
            <person name="van der Burgt A."/>
            <person name="Oekmen B."/>
            <person name="Stergiopoulos I."/>
            <person name="Abd-Elsalam K.A."/>
            <person name="Aerts A.L."/>
            <person name="Bahkali A.H."/>
            <person name="Beenen H.G."/>
            <person name="Chettri P."/>
            <person name="Cox M.P."/>
            <person name="Datema E."/>
            <person name="de Vries R.P."/>
            <person name="Dhillon B."/>
            <person name="Ganley A.R."/>
            <person name="Griffiths S.A."/>
            <person name="Guo Y."/>
            <person name="Hamelin R.C."/>
            <person name="Henrissat B."/>
            <person name="Kabir M.S."/>
            <person name="Jashni M.K."/>
            <person name="Kema G."/>
            <person name="Klaubauf S."/>
            <person name="Lapidus A."/>
            <person name="Levasseur A."/>
            <person name="Lindquist E."/>
            <person name="Mehrabi R."/>
            <person name="Ohm R.A."/>
            <person name="Owen T.J."/>
            <person name="Salamov A."/>
            <person name="Schwelm A."/>
            <person name="Schijlen E."/>
            <person name="Sun H."/>
            <person name="van den Burg H.A."/>
            <person name="van Ham R.C.H.J."/>
            <person name="Zhang S."/>
            <person name="Goodwin S.B."/>
            <person name="Grigoriev I.V."/>
            <person name="Collemare J."/>
            <person name="Bradshaw R.E."/>
        </authorList>
    </citation>
    <scope>NUCLEOTIDE SEQUENCE [LARGE SCALE GENOMIC DNA]</scope>
    <source>
        <strain evidence="3">NZE10 / CBS 128990</strain>
    </source>
</reference>